<feature type="chain" id="PRO_5021211646" evidence="1">
    <location>
        <begin position="22"/>
        <end position="274"/>
    </location>
</feature>
<dbReference type="OrthoDB" id="7629881at2"/>
<name>A0A4Y9L4M0_9BRAD</name>
<protein>
    <submittedName>
        <fullName evidence="2">DUF3313 domain-containing protein</fullName>
    </submittedName>
</protein>
<evidence type="ECO:0000313" key="2">
    <source>
        <dbReference type="EMBL" id="TFV38345.1"/>
    </source>
</evidence>
<sequence length="274" mass="28742">MRLALLPILALLPACSTPALVQGNGLSSYEGLKQSDGKITKSRLQVKKEQVAAAKTINVAPTAFPAFVAPALTHEQRILVANTVSRALCINLSDRFRVVSPDQRADLTVRAAITRATPTDEVAAGVSAAAKLGTSFVDTAVPIPVPRIPVGLGDLSIEAEAVDVTGRQQAAMIWGRGANAFFSTPRASRASDAYDLARDFGDDFAKMLNKGESPFEGFSIDIPSLEKVGSNIGLAPKYAACETYGRAPGIAGLVGGKLGLPPEWTDDGPAETRK</sequence>
<dbReference type="EMBL" id="SPQU01000007">
    <property type="protein sequence ID" value="TFV38345.1"/>
    <property type="molecule type" value="Genomic_DNA"/>
</dbReference>
<evidence type="ECO:0000256" key="1">
    <source>
        <dbReference type="SAM" id="SignalP"/>
    </source>
</evidence>
<dbReference type="Proteomes" id="UP000298225">
    <property type="component" value="Unassembled WGS sequence"/>
</dbReference>
<proteinExistence type="predicted"/>
<dbReference type="Pfam" id="PF11769">
    <property type="entry name" value="DUF3313"/>
    <property type="match status" value="1"/>
</dbReference>
<feature type="signal peptide" evidence="1">
    <location>
        <begin position="1"/>
        <end position="21"/>
    </location>
</feature>
<reference evidence="2 3" key="1">
    <citation type="submission" date="2019-03" db="EMBL/GenBank/DDBJ databases">
        <title>Bradyrhizobium strains diversity isolated from Chamaecrista fasciculata.</title>
        <authorList>
            <person name="Urquiaga M.C.O."/>
            <person name="Hungria M."/>
            <person name="Delamuta J.R.M."/>
        </authorList>
    </citation>
    <scope>NUCLEOTIDE SEQUENCE [LARGE SCALE GENOMIC DNA]</scope>
    <source>
        <strain evidence="2 3">CNPSo 3424</strain>
    </source>
</reference>
<accession>A0A4Y9L4M0</accession>
<dbReference type="AlphaFoldDB" id="A0A4Y9L4M0"/>
<keyword evidence="1" id="KW-0732">Signal</keyword>
<keyword evidence="3" id="KW-1185">Reference proteome</keyword>
<comment type="caution">
    <text evidence="2">The sequence shown here is derived from an EMBL/GenBank/DDBJ whole genome shotgun (WGS) entry which is preliminary data.</text>
</comment>
<evidence type="ECO:0000313" key="3">
    <source>
        <dbReference type="Proteomes" id="UP000298225"/>
    </source>
</evidence>
<organism evidence="2 3">
    <name type="scientific">Bradyrhizobium frederickii</name>
    <dbReference type="NCBI Taxonomy" id="2560054"/>
    <lineage>
        <taxon>Bacteria</taxon>
        <taxon>Pseudomonadati</taxon>
        <taxon>Pseudomonadota</taxon>
        <taxon>Alphaproteobacteria</taxon>
        <taxon>Hyphomicrobiales</taxon>
        <taxon>Nitrobacteraceae</taxon>
        <taxon>Bradyrhizobium</taxon>
    </lineage>
</organism>
<gene>
    <name evidence="2" type="ORF">E4K66_17955</name>
</gene>
<dbReference type="InterPro" id="IPR021747">
    <property type="entry name" value="DUF3313"/>
</dbReference>